<protein>
    <submittedName>
        <fullName evidence="1">Uncharacterized protein</fullName>
    </submittedName>
</protein>
<name>A0A1I8NED7_MUSDO</name>
<dbReference type="EnsemblMetazoa" id="MDOA014341-RB">
    <property type="protein sequence ID" value="MDOA014341-PB"/>
    <property type="gene ID" value="MDOA014341"/>
</dbReference>
<gene>
    <name evidence="1" type="primary">101888331</name>
</gene>
<proteinExistence type="predicted"/>
<dbReference type="VEuPathDB" id="VectorBase:MDOA014341"/>
<reference evidence="1" key="1">
    <citation type="submission" date="2020-05" db="UniProtKB">
        <authorList>
            <consortium name="EnsemblMetazoa"/>
        </authorList>
    </citation>
    <scope>IDENTIFICATION</scope>
    <source>
        <strain evidence="1">Aabys</strain>
    </source>
</reference>
<organism evidence="1">
    <name type="scientific">Musca domestica</name>
    <name type="common">House fly</name>
    <dbReference type="NCBI Taxonomy" id="7370"/>
    <lineage>
        <taxon>Eukaryota</taxon>
        <taxon>Metazoa</taxon>
        <taxon>Ecdysozoa</taxon>
        <taxon>Arthropoda</taxon>
        <taxon>Hexapoda</taxon>
        <taxon>Insecta</taxon>
        <taxon>Pterygota</taxon>
        <taxon>Neoptera</taxon>
        <taxon>Endopterygota</taxon>
        <taxon>Diptera</taxon>
        <taxon>Brachycera</taxon>
        <taxon>Muscomorpha</taxon>
        <taxon>Muscoidea</taxon>
        <taxon>Muscidae</taxon>
        <taxon>Musca</taxon>
    </lineage>
</organism>
<dbReference type="InterPro" id="IPR007970">
    <property type="entry name" value="DUF733"/>
</dbReference>
<dbReference type="AlphaFoldDB" id="A0A1I8NED7"/>
<accession>A0A1I8NED7</accession>
<evidence type="ECO:0000313" key="1">
    <source>
        <dbReference type="EnsemblMetazoa" id="MDOA014341-PB"/>
    </source>
</evidence>
<sequence length="87" mass="10377">MESKSITYLLYKYREQLRQKEHEKSTLLRLSRTKLTITDKLIKTHVSEIKKCSTEDVLAISRNIVFQSKLKQQIQRLNQTKRLATKK</sequence>
<dbReference type="Pfam" id="PF05306">
    <property type="entry name" value="DUF733"/>
    <property type="match status" value="1"/>
</dbReference>